<evidence type="ECO:0000313" key="2">
    <source>
        <dbReference type="Proteomes" id="UP000235925"/>
    </source>
</evidence>
<gene>
    <name evidence="1" type="ORF">CXK92_12340</name>
</gene>
<dbReference type="EMBL" id="POUN01000003">
    <property type="protein sequence ID" value="PNF80984.1"/>
    <property type="molecule type" value="Genomic_DNA"/>
</dbReference>
<organism evidence="1 2">
    <name type="scientific">Stutzerimonas stutzeri</name>
    <name type="common">Pseudomonas stutzeri</name>
    <dbReference type="NCBI Taxonomy" id="316"/>
    <lineage>
        <taxon>Bacteria</taxon>
        <taxon>Pseudomonadati</taxon>
        <taxon>Pseudomonadota</taxon>
        <taxon>Gammaproteobacteria</taxon>
        <taxon>Pseudomonadales</taxon>
        <taxon>Pseudomonadaceae</taxon>
        <taxon>Stutzerimonas</taxon>
    </lineage>
</organism>
<evidence type="ECO:0000313" key="1">
    <source>
        <dbReference type="EMBL" id="PNF80984.1"/>
    </source>
</evidence>
<name>A0A2N8S2Y7_STUST</name>
<reference evidence="1 2" key="1">
    <citation type="submission" date="2018-01" db="EMBL/GenBank/DDBJ databases">
        <title>Denitrification phenotypes of diverse strains of Pseudomonas stutzeri.</title>
        <authorList>
            <person name="Milligan D.A."/>
            <person name="Bergaust L."/>
            <person name="Bakken L.R."/>
            <person name="Frostegard A."/>
        </authorList>
    </citation>
    <scope>NUCLEOTIDE SEQUENCE [LARGE SCALE GENOMIC DNA]</scope>
    <source>
        <strain evidence="1 2">KC</strain>
    </source>
</reference>
<dbReference type="AlphaFoldDB" id="A0A2N8S2Y7"/>
<dbReference type="Proteomes" id="UP000235925">
    <property type="component" value="Unassembled WGS sequence"/>
</dbReference>
<accession>A0A2N8S2Y7</accession>
<proteinExistence type="predicted"/>
<comment type="caution">
    <text evidence="1">The sequence shown here is derived from an EMBL/GenBank/DDBJ whole genome shotgun (WGS) entry which is preliminary data.</text>
</comment>
<sequence>MDDGEALIHALGQARPLRRSVRAARDLGACVSRSVGKSSSLTYGLEMLAGRARAAWKGFAVFHAT</sequence>
<protein>
    <submittedName>
        <fullName evidence="1">Uncharacterized protein</fullName>
    </submittedName>
</protein>